<protein>
    <submittedName>
        <fullName evidence="2">Uncharacterized protein</fullName>
    </submittedName>
</protein>
<dbReference type="Proteomes" id="UP000308549">
    <property type="component" value="Unassembled WGS sequence"/>
</dbReference>
<reference evidence="2 3" key="1">
    <citation type="submission" date="2017-03" db="EMBL/GenBank/DDBJ databases">
        <title>Genomes of endolithic fungi from Antarctica.</title>
        <authorList>
            <person name="Coleine C."/>
            <person name="Masonjones S."/>
            <person name="Stajich J.E."/>
        </authorList>
    </citation>
    <scope>NUCLEOTIDE SEQUENCE [LARGE SCALE GENOMIC DNA]</scope>
    <source>
        <strain evidence="2 3">CCFEE 6315</strain>
    </source>
</reference>
<sequence>MPQAPTYTFHLPSLHDNTRLDCRLYHPPSLKLPHPLNDQENKRLKGAVIAHPYAPFGGSYDDPVVLFTAETLLEEGFVVATFNFRGAGGSQNHTSWTGKPETDDFASVAGFLVFYLQYLLPEKSTPTPSLNSNSNTQEESPQTHSSNPGTDNETSSTPATPLTPRKLRMLLAGYSYGTLVLARLPALQTVLERFQHAAAGTAAREMLFRAGILAAQTLETTRNLRRESGRESLRPADDTVAAAATPSFESEFDIGIDGKAEIDNDDDDCPSTAAAAAAATTTAAAAADDPHTPANNPLPPLSTTYLLISPVLFPFPFPATLLPPGPPFARTNLNLNLHNLTTTSAGQMPTFLHHTTLAIFGSGDGFTARKRLRTWAARMEARSEGEGAFEWREVEGSGHFWREEGVMGELVRGVRGWVRRGGD</sequence>
<accession>A0A4U0UCW3</accession>
<name>A0A4U0UCW3_9PEZI</name>
<feature type="compositionally biased region" description="Low complexity" evidence="1">
    <location>
        <begin position="125"/>
        <end position="136"/>
    </location>
</feature>
<dbReference type="SUPFAM" id="SSF53474">
    <property type="entry name" value="alpha/beta-Hydrolases"/>
    <property type="match status" value="1"/>
</dbReference>
<dbReference type="AlphaFoldDB" id="A0A4U0UCW3"/>
<dbReference type="EMBL" id="NAJL01000005">
    <property type="protein sequence ID" value="TKA32552.1"/>
    <property type="molecule type" value="Genomic_DNA"/>
</dbReference>
<feature type="region of interest" description="Disordered" evidence="1">
    <location>
        <begin position="125"/>
        <end position="163"/>
    </location>
</feature>
<dbReference type="InterPro" id="IPR029058">
    <property type="entry name" value="AB_hydrolase_fold"/>
</dbReference>
<comment type="caution">
    <text evidence="2">The sequence shown here is derived from an EMBL/GenBank/DDBJ whole genome shotgun (WGS) entry which is preliminary data.</text>
</comment>
<dbReference type="OrthoDB" id="10260961at2759"/>
<gene>
    <name evidence="2" type="ORF">B0A50_01660</name>
</gene>
<feature type="compositionally biased region" description="Polar residues" evidence="1">
    <location>
        <begin position="137"/>
        <end position="160"/>
    </location>
</feature>
<proteinExistence type="predicted"/>
<dbReference type="Gene3D" id="3.40.50.1820">
    <property type="entry name" value="alpha/beta hydrolase"/>
    <property type="match status" value="1"/>
</dbReference>
<dbReference type="PANTHER" id="PTHR42103:SF2">
    <property type="entry name" value="AB HYDROLASE-1 DOMAIN-CONTAINING PROTEIN"/>
    <property type="match status" value="1"/>
</dbReference>
<dbReference type="PANTHER" id="PTHR42103">
    <property type="entry name" value="ALPHA/BETA-HYDROLASES SUPERFAMILY PROTEIN"/>
    <property type="match status" value="1"/>
</dbReference>
<organism evidence="2 3">
    <name type="scientific">Salinomyces thailandicus</name>
    <dbReference type="NCBI Taxonomy" id="706561"/>
    <lineage>
        <taxon>Eukaryota</taxon>
        <taxon>Fungi</taxon>
        <taxon>Dikarya</taxon>
        <taxon>Ascomycota</taxon>
        <taxon>Pezizomycotina</taxon>
        <taxon>Dothideomycetes</taxon>
        <taxon>Dothideomycetidae</taxon>
        <taxon>Mycosphaerellales</taxon>
        <taxon>Teratosphaeriaceae</taxon>
        <taxon>Salinomyces</taxon>
    </lineage>
</organism>
<keyword evidence="3" id="KW-1185">Reference proteome</keyword>
<evidence type="ECO:0000313" key="3">
    <source>
        <dbReference type="Proteomes" id="UP000308549"/>
    </source>
</evidence>
<evidence type="ECO:0000313" key="2">
    <source>
        <dbReference type="EMBL" id="TKA32552.1"/>
    </source>
</evidence>
<evidence type="ECO:0000256" key="1">
    <source>
        <dbReference type="SAM" id="MobiDB-lite"/>
    </source>
</evidence>